<dbReference type="HOGENOM" id="CLU_1761517_0_0_1"/>
<dbReference type="InterPro" id="IPR016181">
    <property type="entry name" value="Acyl_CoA_acyltransferase"/>
</dbReference>
<dbReference type="KEGG" id="mtr:25481074"/>
<dbReference type="AlphaFoldDB" id="A0A072TG35"/>
<dbReference type="GO" id="GO:0008080">
    <property type="term" value="F:N-acetyltransferase activity"/>
    <property type="evidence" value="ECO:0000318"/>
    <property type="project" value="GO_Central"/>
</dbReference>
<evidence type="ECO:0000313" key="4">
    <source>
        <dbReference type="Proteomes" id="UP000002051"/>
    </source>
</evidence>
<dbReference type="CDD" id="cd04301">
    <property type="entry name" value="NAT_SF"/>
    <property type="match status" value="1"/>
</dbReference>
<evidence type="ECO:0000313" key="3">
    <source>
        <dbReference type="EnsemblPlants" id="KEH15918"/>
    </source>
</evidence>
<dbReference type="Pfam" id="PF13673">
    <property type="entry name" value="Acetyltransf_10"/>
    <property type="match status" value="1"/>
</dbReference>
<dbReference type="PROSITE" id="PS51186">
    <property type="entry name" value="GNAT"/>
    <property type="match status" value="1"/>
</dbReference>
<dbReference type="EMBL" id="KL403164">
    <property type="protein sequence ID" value="KEH15918.1"/>
    <property type="molecule type" value="Genomic_DNA"/>
</dbReference>
<proteinExistence type="predicted"/>
<dbReference type="InterPro" id="IPR000182">
    <property type="entry name" value="GNAT_dom"/>
</dbReference>
<reference evidence="2 4" key="1">
    <citation type="journal article" date="2011" name="Nature">
        <title>The Medicago genome provides insight into the evolution of rhizobial symbioses.</title>
        <authorList>
            <person name="Young N.D."/>
            <person name="Debelle F."/>
            <person name="Oldroyd G.E."/>
            <person name="Geurts R."/>
            <person name="Cannon S.B."/>
            <person name="Udvardi M.K."/>
            <person name="Benedito V.A."/>
            <person name="Mayer K.F."/>
            <person name="Gouzy J."/>
            <person name="Schoof H."/>
            <person name="Van de Peer Y."/>
            <person name="Proost S."/>
            <person name="Cook D.R."/>
            <person name="Meyers B.C."/>
            <person name="Spannagl M."/>
            <person name="Cheung F."/>
            <person name="De Mita S."/>
            <person name="Krishnakumar V."/>
            <person name="Gundlach H."/>
            <person name="Zhou S."/>
            <person name="Mudge J."/>
            <person name="Bharti A.K."/>
            <person name="Murray J.D."/>
            <person name="Naoumkina M.A."/>
            <person name="Rosen B."/>
            <person name="Silverstein K.A."/>
            <person name="Tang H."/>
            <person name="Rombauts S."/>
            <person name="Zhao P.X."/>
            <person name="Zhou P."/>
            <person name="Barbe V."/>
            <person name="Bardou P."/>
            <person name="Bechner M."/>
            <person name="Bellec A."/>
            <person name="Berger A."/>
            <person name="Berges H."/>
            <person name="Bidwell S."/>
            <person name="Bisseling T."/>
            <person name="Choisne N."/>
            <person name="Couloux A."/>
            <person name="Denny R."/>
            <person name="Deshpande S."/>
            <person name="Dai X."/>
            <person name="Doyle J.J."/>
            <person name="Dudez A.M."/>
            <person name="Farmer A.D."/>
            <person name="Fouteau S."/>
            <person name="Franken C."/>
            <person name="Gibelin C."/>
            <person name="Gish J."/>
            <person name="Goldstein S."/>
            <person name="Gonzalez A.J."/>
            <person name="Green P.J."/>
            <person name="Hallab A."/>
            <person name="Hartog M."/>
            <person name="Hua A."/>
            <person name="Humphray S.J."/>
            <person name="Jeong D.H."/>
            <person name="Jing Y."/>
            <person name="Jocker A."/>
            <person name="Kenton S.M."/>
            <person name="Kim D.J."/>
            <person name="Klee K."/>
            <person name="Lai H."/>
            <person name="Lang C."/>
            <person name="Lin S."/>
            <person name="Macmil S.L."/>
            <person name="Magdelenat G."/>
            <person name="Matthews L."/>
            <person name="McCorrison J."/>
            <person name="Monaghan E.L."/>
            <person name="Mun J.H."/>
            <person name="Najar F.Z."/>
            <person name="Nicholson C."/>
            <person name="Noirot C."/>
            <person name="O'Bleness M."/>
            <person name="Paule C.R."/>
            <person name="Poulain J."/>
            <person name="Prion F."/>
            <person name="Qin B."/>
            <person name="Qu C."/>
            <person name="Retzel E.F."/>
            <person name="Riddle C."/>
            <person name="Sallet E."/>
            <person name="Samain S."/>
            <person name="Samson N."/>
            <person name="Sanders I."/>
            <person name="Saurat O."/>
            <person name="Scarpelli C."/>
            <person name="Schiex T."/>
            <person name="Segurens B."/>
            <person name="Severin A.J."/>
            <person name="Sherrier D.J."/>
            <person name="Shi R."/>
            <person name="Sims S."/>
            <person name="Singer S.R."/>
            <person name="Sinharoy S."/>
            <person name="Sterck L."/>
            <person name="Viollet A."/>
            <person name="Wang B.B."/>
            <person name="Wang K."/>
            <person name="Wang M."/>
            <person name="Wang X."/>
            <person name="Warfsmann J."/>
            <person name="Weissenbach J."/>
            <person name="White D.D."/>
            <person name="White J.D."/>
            <person name="Wiley G.B."/>
            <person name="Wincker P."/>
            <person name="Xing Y."/>
            <person name="Yang L."/>
            <person name="Yao Z."/>
            <person name="Ying F."/>
            <person name="Zhai J."/>
            <person name="Zhou L."/>
            <person name="Zuber A."/>
            <person name="Denarie J."/>
            <person name="Dixon R.A."/>
            <person name="May G.D."/>
            <person name="Schwartz D.C."/>
            <person name="Rogers J."/>
            <person name="Quetier F."/>
            <person name="Town C.D."/>
            <person name="Roe B.A."/>
        </authorList>
    </citation>
    <scope>NUCLEOTIDE SEQUENCE [LARGE SCALE GENOMIC DNA]</scope>
    <source>
        <strain evidence="2">A17</strain>
        <strain evidence="3 4">cv. Jemalong A17</strain>
    </source>
</reference>
<reference evidence="2 4" key="2">
    <citation type="journal article" date="2014" name="BMC Genomics">
        <title>An improved genome release (version Mt4.0) for the model legume Medicago truncatula.</title>
        <authorList>
            <person name="Tang H."/>
            <person name="Krishnakumar V."/>
            <person name="Bidwell S."/>
            <person name="Rosen B."/>
            <person name="Chan A."/>
            <person name="Zhou S."/>
            <person name="Gentzbittel L."/>
            <person name="Childs K.L."/>
            <person name="Yandell M."/>
            <person name="Gundlach H."/>
            <person name="Mayer K.F."/>
            <person name="Schwartz D.C."/>
            <person name="Town C.D."/>
        </authorList>
    </citation>
    <scope>GENOME REANNOTATION</scope>
    <source>
        <strain evidence="2">A17</strain>
        <strain evidence="3 4">cv. Jemalong A17</strain>
    </source>
</reference>
<dbReference type="Gene3D" id="3.40.630.30">
    <property type="match status" value="1"/>
</dbReference>
<accession>A0A072TG35</accession>
<sequence>MESPYVVVRDATPVDLFKILMDAIFPNVDVKTLANGKILQVAEDKLLGVILGFIVFDNGELKRTGYGHITSLFINRIFQRKGHATRLVTNAEMDLDKQGAAYVSVSVQTTDTEALLFFKKMGYEQEEAVTSNNIDGNNDANVVTPTFV</sequence>
<dbReference type="EnsemblPlants" id="KEH15918">
    <property type="protein sequence ID" value="KEH15918"/>
    <property type="gene ID" value="MTR_0439s0020"/>
</dbReference>
<organism evidence="2 4">
    <name type="scientific">Medicago truncatula</name>
    <name type="common">Barrel medic</name>
    <name type="synonym">Medicago tribuloides</name>
    <dbReference type="NCBI Taxonomy" id="3880"/>
    <lineage>
        <taxon>Eukaryota</taxon>
        <taxon>Viridiplantae</taxon>
        <taxon>Streptophyta</taxon>
        <taxon>Embryophyta</taxon>
        <taxon>Tracheophyta</taxon>
        <taxon>Spermatophyta</taxon>
        <taxon>Magnoliopsida</taxon>
        <taxon>eudicotyledons</taxon>
        <taxon>Gunneridae</taxon>
        <taxon>Pentapetalae</taxon>
        <taxon>rosids</taxon>
        <taxon>fabids</taxon>
        <taxon>Fabales</taxon>
        <taxon>Fabaceae</taxon>
        <taxon>Papilionoideae</taxon>
        <taxon>50 kb inversion clade</taxon>
        <taxon>NPAAA clade</taxon>
        <taxon>Hologalegina</taxon>
        <taxon>IRL clade</taxon>
        <taxon>Trifolieae</taxon>
        <taxon>Medicago</taxon>
    </lineage>
</organism>
<name>A0A072TG35_MEDTR</name>
<evidence type="ECO:0000259" key="1">
    <source>
        <dbReference type="PROSITE" id="PS51186"/>
    </source>
</evidence>
<dbReference type="Proteomes" id="UP000002051">
    <property type="component" value="Unassembled WGS sequence"/>
</dbReference>
<feature type="domain" description="N-acetyltransferase" evidence="1">
    <location>
        <begin position="1"/>
        <end position="148"/>
    </location>
</feature>
<keyword evidence="4" id="KW-1185">Reference proteome</keyword>
<protein>
    <submittedName>
        <fullName evidence="2">Acetyltransferase (GNAT) domain protein</fullName>
    </submittedName>
</protein>
<dbReference type="SUPFAM" id="SSF55729">
    <property type="entry name" value="Acyl-CoA N-acyltransferases (Nat)"/>
    <property type="match status" value="1"/>
</dbReference>
<evidence type="ECO:0000313" key="2">
    <source>
        <dbReference type="EMBL" id="KEH15918.1"/>
    </source>
</evidence>
<reference evidence="3" key="3">
    <citation type="submission" date="2015-06" db="UniProtKB">
        <authorList>
            <consortium name="EnsemblPlants"/>
        </authorList>
    </citation>
    <scope>IDENTIFICATION</scope>
    <source>
        <strain evidence="3">cv. Jemalong A17</strain>
    </source>
</reference>
<gene>
    <name evidence="3" type="primary">25481074</name>
    <name evidence="2" type="ORF">MTR_0439s0020</name>
</gene>